<dbReference type="SUPFAM" id="SSF46689">
    <property type="entry name" value="Homeodomain-like"/>
    <property type="match status" value="1"/>
</dbReference>
<dbReference type="PROSITE" id="PS51294">
    <property type="entry name" value="HTH_MYB"/>
    <property type="match status" value="1"/>
</dbReference>
<accession>A0AAE1JV24</accession>
<gene>
    <name evidence="10" type="ORF">QN277_015362</name>
</gene>
<dbReference type="GO" id="GO:0009739">
    <property type="term" value="P:response to gibberellin"/>
    <property type="evidence" value="ECO:0007669"/>
    <property type="project" value="TreeGrafter"/>
</dbReference>
<dbReference type="InterPro" id="IPR009057">
    <property type="entry name" value="Homeodomain-like_sf"/>
</dbReference>
<evidence type="ECO:0000313" key="11">
    <source>
        <dbReference type="Proteomes" id="UP001293593"/>
    </source>
</evidence>
<keyword evidence="3" id="KW-0238">DNA-binding</keyword>
<dbReference type="InterPro" id="IPR006447">
    <property type="entry name" value="Myb_dom_plants"/>
</dbReference>
<keyword evidence="11" id="KW-1185">Reference proteome</keyword>
<keyword evidence="4" id="KW-0804">Transcription</keyword>
<dbReference type="EMBL" id="JAWXYG010000003">
    <property type="protein sequence ID" value="KAK4277350.1"/>
    <property type="molecule type" value="Genomic_DNA"/>
</dbReference>
<evidence type="ECO:0000256" key="5">
    <source>
        <dbReference type="ARBA" id="ARBA00023242"/>
    </source>
</evidence>
<evidence type="ECO:0000259" key="8">
    <source>
        <dbReference type="PROSITE" id="PS51293"/>
    </source>
</evidence>
<dbReference type="InterPro" id="IPR001005">
    <property type="entry name" value="SANT/Myb"/>
</dbReference>
<dbReference type="Pfam" id="PF00249">
    <property type="entry name" value="Myb_DNA-binding"/>
    <property type="match status" value="1"/>
</dbReference>
<feature type="compositionally biased region" description="Pro residues" evidence="6">
    <location>
        <begin position="42"/>
        <end position="56"/>
    </location>
</feature>
<keyword evidence="5" id="KW-0539">Nucleus</keyword>
<dbReference type="NCBIfam" id="TIGR01557">
    <property type="entry name" value="myb_SHAQKYF"/>
    <property type="match status" value="1"/>
</dbReference>
<comment type="caution">
    <text evidence="10">The sequence shown here is derived from an EMBL/GenBank/DDBJ whole genome shotgun (WGS) entry which is preliminary data.</text>
</comment>
<dbReference type="Gene3D" id="1.10.10.60">
    <property type="entry name" value="Homeodomain-like"/>
    <property type="match status" value="1"/>
</dbReference>
<dbReference type="GO" id="GO:0009723">
    <property type="term" value="P:response to ethylene"/>
    <property type="evidence" value="ECO:0007669"/>
    <property type="project" value="TreeGrafter"/>
</dbReference>
<evidence type="ECO:0008006" key="12">
    <source>
        <dbReference type="Google" id="ProtNLM"/>
    </source>
</evidence>
<dbReference type="InterPro" id="IPR017884">
    <property type="entry name" value="SANT_dom"/>
</dbReference>
<dbReference type="GO" id="GO:0005634">
    <property type="term" value="C:nucleus"/>
    <property type="evidence" value="ECO:0007669"/>
    <property type="project" value="UniProtKB-SubCell"/>
</dbReference>
<dbReference type="PROSITE" id="PS50090">
    <property type="entry name" value="MYB_LIKE"/>
    <property type="match status" value="1"/>
</dbReference>
<comment type="subcellular location">
    <subcellularLocation>
        <location evidence="1">Nucleus</location>
    </subcellularLocation>
</comment>
<evidence type="ECO:0000256" key="1">
    <source>
        <dbReference type="ARBA" id="ARBA00004123"/>
    </source>
</evidence>
<evidence type="ECO:0000256" key="2">
    <source>
        <dbReference type="ARBA" id="ARBA00023015"/>
    </source>
</evidence>
<dbReference type="Proteomes" id="UP001293593">
    <property type="component" value="Unassembled WGS sequence"/>
</dbReference>
<feature type="region of interest" description="Disordered" evidence="6">
    <location>
        <begin position="83"/>
        <end position="110"/>
    </location>
</feature>
<name>A0AAE1JV24_9FABA</name>
<feature type="domain" description="Myb-like" evidence="7">
    <location>
        <begin position="110"/>
        <end position="162"/>
    </location>
</feature>
<evidence type="ECO:0000259" key="7">
    <source>
        <dbReference type="PROSITE" id="PS50090"/>
    </source>
</evidence>
<dbReference type="PROSITE" id="PS51293">
    <property type="entry name" value="SANT"/>
    <property type="match status" value="1"/>
</dbReference>
<feature type="domain" description="HTH myb-type" evidence="9">
    <location>
        <begin position="114"/>
        <end position="166"/>
    </location>
</feature>
<dbReference type="CDD" id="cd00167">
    <property type="entry name" value="SANT"/>
    <property type="match status" value="1"/>
</dbReference>
<feature type="domain" description="SANT" evidence="8">
    <location>
        <begin position="118"/>
        <end position="166"/>
    </location>
</feature>
<evidence type="ECO:0000313" key="10">
    <source>
        <dbReference type="EMBL" id="KAK4277350.1"/>
    </source>
</evidence>
<dbReference type="GO" id="GO:0006355">
    <property type="term" value="P:regulation of DNA-templated transcription"/>
    <property type="evidence" value="ECO:0007669"/>
    <property type="project" value="UniProtKB-ARBA"/>
</dbReference>
<dbReference type="PANTHER" id="PTHR44191:SF62">
    <property type="entry name" value="OS04G0341900 PROTEIN"/>
    <property type="match status" value="1"/>
</dbReference>
<dbReference type="FunFam" id="1.10.10.60:FF:000009">
    <property type="entry name" value="transcription factor MYB1R1"/>
    <property type="match status" value="1"/>
</dbReference>
<dbReference type="SUPFAM" id="SSF101447">
    <property type="entry name" value="Formin homology 2 domain (FH2 domain)"/>
    <property type="match status" value="1"/>
</dbReference>
<reference evidence="10" key="1">
    <citation type="submission" date="2023-10" db="EMBL/GenBank/DDBJ databases">
        <title>Chromosome-level genome of the transformable northern wattle, Acacia crassicarpa.</title>
        <authorList>
            <person name="Massaro I."/>
            <person name="Sinha N.R."/>
            <person name="Poethig S."/>
            <person name="Leichty A.R."/>
        </authorList>
    </citation>
    <scope>NUCLEOTIDE SEQUENCE</scope>
    <source>
        <strain evidence="10">Acra3RX</strain>
        <tissue evidence="10">Leaf</tissue>
    </source>
</reference>
<evidence type="ECO:0000259" key="9">
    <source>
        <dbReference type="PROSITE" id="PS51294"/>
    </source>
</evidence>
<dbReference type="SMART" id="SM00717">
    <property type="entry name" value="SANT"/>
    <property type="match status" value="1"/>
</dbReference>
<protein>
    <recommendedName>
        <fullName evidence="12">MYB transcription factor</fullName>
    </recommendedName>
</protein>
<evidence type="ECO:0000256" key="3">
    <source>
        <dbReference type="ARBA" id="ARBA00023125"/>
    </source>
</evidence>
<feature type="region of interest" description="Disordered" evidence="6">
    <location>
        <begin position="37"/>
        <end position="62"/>
    </location>
</feature>
<proteinExistence type="predicted"/>
<dbReference type="PANTHER" id="PTHR44191">
    <property type="entry name" value="TRANSCRIPTION FACTOR KUA1"/>
    <property type="match status" value="1"/>
</dbReference>
<organism evidence="10 11">
    <name type="scientific">Acacia crassicarpa</name>
    <name type="common">northern wattle</name>
    <dbReference type="NCBI Taxonomy" id="499986"/>
    <lineage>
        <taxon>Eukaryota</taxon>
        <taxon>Viridiplantae</taxon>
        <taxon>Streptophyta</taxon>
        <taxon>Embryophyta</taxon>
        <taxon>Tracheophyta</taxon>
        <taxon>Spermatophyta</taxon>
        <taxon>Magnoliopsida</taxon>
        <taxon>eudicotyledons</taxon>
        <taxon>Gunneridae</taxon>
        <taxon>Pentapetalae</taxon>
        <taxon>rosids</taxon>
        <taxon>fabids</taxon>
        <taxon>Fabales</taxon>
        <taxon>Fabaceae</taxon>
        <taxon>Caesalpinioideae</taxon>
        <taxon>mimosoid clade</taxon>
        <taxon>Acacieae</taxon>
        <taxon>Acacia</taxon>
    </lineage>
</organism>
<sequence length="270" mass="30133">MGRKCSYCGNLGHNSRTCNIIERGAFDNGGLKIFGVQFIDPSPLPPPPPPPPPPSPTNHSHDIQRSVSFDCLLPSPQITLISSTTSSSSSYDNSYRHKTSDSYLAPRTQERNNKGVAWTEEEHQTFLMGLKKLGKGDWRGISKNYVTTRTPTQVASHAQKFFLRQNHHANKRKRYQTLLHDVEGKNNYSVEPVKNYSCFSKPTTTEAVGASETMNMDVSCSGHTNGKRICLSRWFSSYHSMLNWSASSPKCALHCLEPDLELKLAAPSFL</sequence>
<keyword evidence="2" id="KW-0805">Transcription regulation</keyword>
<evidence type="ECO:0000256" key="6">
    <source>
        <dbReference type="SAM" id="MobiDB-lite"/>
    </source>
</evidence>
<evidence type="ECO:0000256" key="4">
    <source>
        <dbReference type="ARBA" id="ARBA00023163"/>
    </source>
</evidence>
<dbReference type="GO" id="GO:0003677">
    <property type="term" value="F:DNA binding"/>
    <property type="evidence" value="ECO:0007669"/>
    <property type="project" value="UniProtKB-KW"/>
</dbReference>
<dbReference type="InterPro" id="IPR017930">
    <property type="entry name" value="Myb_dom"/>
</dbReference>
<dbReference type="AlphaFoldDB" id="A0AAE1JV24"/>
<dbReference type="InterPro" id="IPR052245">
    <property type="entry name" value="Plant_Stress_Dev_TF"/>
</dbReference>